<dbReference type="GO" id="GO:0000776">
    <property type="term" value="C:kinetochore"/>
    <property type="evidence" value="ECO:0007669"/>
    <property type="project" value="TreeGrafter"/>
</dbReference>
<dbReference type="InterPro" id="IPR033494">
    <property type="entry name" value="NUDE"/>
</dbReference>
<evidence type="ECO:0000259" key="9">
    <source>
        <dbReference type="Pfam" id="PF04880"/>
    </source>
</evidence>
<dbReference type="Gene3D" id="6.10.250.1080">
    <property type="match status" value="1"/>
</dbReference>
<dbReference type="Proteomes" id="UP000193986">
    <property type="component" value="Unassembled WGS sequence"/>
</dbReference>
<keyword evidence="3" id="KW-0963">Cytoplasm</keyword>
<dbReference type="Pfam" id="PF04880">
    <property type="entry name" value="NUDE_C"/>
    <property type="match status" value="1"/>
</dbReference>
<feature type="compositionally biased region" description="Polar residues" evidence="8">
    <location>
        <begin position="432"/>
        <end position="450"/>
    </location>
</feature>
<reference evidence="10 11" key="1">
    <citation type="submission" date="2016-07" db="EMBL/GenBank/DDBJ databases">
        <title>Pervasive Adenine N6-methylation of Active Genes in Fungi.</title>
        <authorList>
            <consortium name="DOE Joint Genome Institute"/>
            <person name="Mondo S.J."/>
            <person name="Dannebaum R.O."/>
            <person name="Kuo R.C."/>
            <person name="Labutti K."/>
            <person name="Haridas S."/>
            <person name="Kuo A."/>
            <person name="Salamov A."/>
            <person name="Ahrendt S.R."/>
            <person name="Lipzen A."/>
            <person name="Sullivan W."/>
            <person name="Andreopoulos W.B."/>
            <person name="Clum A."/>
            <person name="Lindquist E."/>
            <person name="Daum C."/>
            <person name="Ramamoorthy G.K."/>
            <person name="Gryganskyi A."/>
            <person name="Culley D."/>
            <person name="Magnuson J.K."/>
            <person name="James T.Y."/>
            <person name="O'Malley M.A."/>
            <person name="Stajich J.E."/>
            <person name="Spatafora J.W."/>
            <person name="Visel A."/>
            <person name="Grigoriev I.V."/>
        </authorList>
    </citation>
    <scope>NUCLEOTIDE SEQUENCE [LARGE SCALE GENOMIC DNA]</scope>
    <source>
        <strain evidence="10 11">68-887.2</strain>
    </source>
</reference>
<feature type="coiled-coil region" evidence="7">
    <location>
        <begin position="165"/>
        <end position="216"/>
    </location>
</feature>
<evidence type="ECO:0000313" key="11">
    <source>
        <dbReference type="Proteomes" id="UP000193986"/>
    </source>
</evidence>
<evidence type="ECO:0000256" key="1">
    <source>
        <dbReference type="ARBA" id="ARBA00004245"/>
    </source>
</evidence>
<evidence type="ECO:0000313" key="10">
    <source>
        <dbReference type="EMBL" id="ORY33396.1"/>
    </source>
</evidence>
<evidence type="ECO:0000256" key="4">
    <source>
        <dbReference type="ARBA" id="ARBA00022701"/>
    </source>
</evidence>
<dbReference type="InterPro" id="IPR006964">
    <property type="entry name" value="NUDE_dom"/>
</dbReference>
<dbReference type="GO" id="GO:0000132">
    <property type="term" value="P:establishment of mitotic spindle orientation"/>
    <property type="evidence" value="ECO:0007669"/>
    <property type="project" value="TreeGrafter"/>
</dbReference>
<dbReference type="GO" id="GO:0005871">
    <property type="term" value="C:kinesin complex"/>
    <property type="evidence" value="ECO:0007669"/>
    <property type="project" value="TreeGrafter"/>
</dbReference>
<keyword evidence="11" id="KW-1185">Reference proteome</keyword>
<feature type="region of interest" description="Disordered" evidence="8">
    <location>
        <begin position="216"/>
        <end position="317"/>
    </location>
</feature>
<organism evidence="10 11">
    <name type="scientific">Naematelia encephala</name>
    <dbReference type="NCBI Taxonomy" id="71784"/>
    <lineage>
        <taxon>Eukaryota</taxon>
        <taxon>Fungi</taxon>
        <taxon>Dikarya</taxon>
        <taxon>Basidiomycota</taxon>
        <taxon>Agaricomycotina</taxon>
        <taxon>Tremellomycetes</taxon>
        <taxon>Tremellales</taxon>
        <taxon>Naemateliaceae</taxon>
        <taxon>Naematelia</taxon>
    </lineage>
</organism>
<dbReference type="AlphaFoldDB" id="A0A1Y2BFB4"/>
<evidence type="ECO:0000256" key="6">
    <source>
        <dbReference type="ARBA" id="ARBA00023212"/>
    </source>
</evidence>
<proteinExistence type="inferred from homology"/>
<gene>
    <name evidence="10" type="ORF">BCR39DRAFT_519784</name>
</gene>
<comment type="similarity">
    <text evidence="2">Belongs to the nudE family.</text>
</comment>
<dbReference type="EMBL" id="MCFC01000006">
    <property type="protein sequence ID" value="ORY33396.1"/>
    <property type="molecule type" value="Genomic_DNA"/>
</dbReference>
<keyword evidence="4" id="KW-0493">Microtubule</keyword>
<dbReference type="GO" id="GO:0047496">
    <property type="term" value="P:vesicle transport along microtubule"/>
    <property type="evidence" value="ECO:0007669"/>
    <property type="project" value="TreeGrafter"/>
</dbReference>
<evidence type="ECO:0000256" key="5">
    <source>
        <dbReference type="ARBA" id="ARBA00023054"/>
    </source>
</evidence>
<feature type="coiled-coil region" evidence="7">
    <location>
        <begin position="49"/>
        <end position="118"/>
    </location>
</feature>
<dbReference type="GO" id="GO:0051642">
    <property type="term" value="P:centrosome localization"/>
    <property type="evidence" value="ECO:0007669"/>
    <property type="project" value="TreeGrafter"/>
</dbReference>
<comment type="subcellular location">
    <subcellularLocation>
        <location evidence="1">Cytoplasm</location>
        <location evidence="1">Cytoskeleton</location>
    </subcellularLocation>
</comment>
<dbReference type="GO" id="GO:0008017">
    <property type="term" value="F:microtubule binding"/>
    <property type="evidence" value="ECO:0007669"/>
    <property type="project" value="InterPro"/>
</dbReference>
<feature type="compositionally biased region" description="Low complexity" evidence="8">
    <location>
        <begin position="218"/>
        <end position="234"/>
    </location>
</feature>
<feature type="domain" description="NUDE" evidence="9">
    <location>
        <begin position="164"/>
        <end position="293"/>
    </location>
</feature>
<accession>A0A1Y2BFB4</accession>
<comment type="caution">
    <text evidence="10">The sequence shown here is derived from an EMBL/GenBank/DDBJ whole genome shotgun (WGS) entry which is preliminary data.</text>
</comment>
<dbReference type="InParanoid" id="A0A1Y2BFB4"/>
<feature type="compositionally biased region" description="Low complexity" evidence="8">
    <location>
        <begin position="467"/>
        <end position="544"/>
    </location>
</feature>
<keyword evidence="6" id="KW-0206">Cytoskeleton</keyword>
<name>A0A1Y2BFB4_9TREE</name>
<evidence type="ECO:0000256" key="3">
    <source>
        <dbReference type="ARBA" id="ARBA00022490"/>
    </source>
</evidence>
<dbReference type="STRING" id="71784.A0A1Y2BFB4"/>
<dbReference type="GO" id="GO:0007059">
    <property type="term" value="P:chromosome segregation"/>
    <property type="evidence" value="ECO:0007669"/>
    <property type="project" value="TreeGrafter"/>
</dbReference>
<feature type="compositionally biased region" description="Low complexity" evidence="8">
    <location>
        <begin position="291"/>
        <end position="311"/>
    </location>
</feature>
<dbReference type="PANTHER" id="PTHR10921">
    <property type="entry name" value="NUCLEAR DISTRIBUTION PROTEIN NUDE HOMOLOG 1"/>
    <property type="match status" value="1"/>
</dbReference>
<keyword evidence="5 7" id="KW-0175">Coiled coil</keyword>
<protein>
    <recommendedName>
        <fullName evidence="9">NUDE domain-containing protein</fullName>
    </recommendedName>
</protein>
<feature type="compositionally biased region" description="Polar residues" evidence="8">
    <location>
        <begin position="560"/>
        <end position="572"/>
    </location>
</feature>
<dbReference type="GO" id="GO:0005874">
    <property type="term" value="C:microtubule"/>
    <property type="evidence" value="ECO:0007669"/>
    <property type="project" value="UniProtKB-KW"/>
</dbReference>
<dbReference type="GO" id="GO:0007020">
    <property type="term" value="P:microtubule nucleation"/>
    <property type="evidence" value="ECO:0007669"/>
    <property type="project" value="TreeGrafter"/>
</dbReference>
<feature type="region of interest" description="Disordered" evidence="8">
    <location>
        <begin position="364"/>
        <end position="384"/>
    </location>
</feature>
<evidence type="ECO:0000256" key="7">
    <source>
        <dbReference type="SAM" id="Coils"/>
    </source>
</evidence>
<dbReference type="PANTHER" id="PTHR10921:SF1">
    <property type="entry name" value="NUCLEAR DISTRIBUTION PROTEIN NUDE HOMOLOG"/>
    <property type="match status" value="1"/>
</dbReference>
<evidence type="ECO:0000256" key="2">
    <source>
        <dbReference type="ARBA" id="ARBA00007429"/>
    </source>
</evidence>
<feature type="region of interest" description="Disordered" evidence="8">
    <location>
        <begin position="419"/>
        <end position="644"/>
    </location>
</feature>
<evidence type="ECO:0000256" key="8">
    <source>
        <dbReference type="SAM" id="MobiDB-lite"/>
    </source>
</evidence>
<dbReference type="OrthoDB" id="5877028at2759"/>
<sequence length="644" mass="70161">MTMSLEALAGPINGHSNGVIHKMPSNLTLGSEESDIIFDTPEQEASHFREKYREAAEALQDTRLELEEFQLSSKELENELENELAEREQKEADQKQRIKRLEADVEDWRNKHVALQKTHSSTTSAMQREMDNLRSERDKTLIALRDLEMGNDELERNERVAVSSLLDVESRYNRAIEEKTLLEQEVVLKQELDGDLQRLKDELRDANNEIAILRDQLTRTIPTPPSSVSVPRSPAQETATLTPSEPPEPISAKPLTPGPLSTGFPRSATSSSIPLMSPSMKRFSTTNPALSRSTTSRNLAAAAAPPASPALHRSRSGLPVASPARAAQMQATVSSKNRGRNILREMQVRLKAADDKIGKLNLRRNVSNPISDGGKRTVTQPPQPALNKRLAALQETPGDRSVLSMQSPNGGWIMVEETETPDQKGSAAEPQSPLQQATQRAVSSASTKTLPSRPGIPSPLTNHLSQSTRTPGPRPPSTLARTTLTSSTSTESYASRPMSPPSSSRPMSPSMLPQPSRSYMRAPSPSLATLSASMSPTSRPSSRTGVRAKPNIGRGPPPVFSQTRNVPTSTPSALRRSTRRSSMGPNEAHLPPTSIPAPKASPGRPMSVPQFTYDEQPPVPRIPSAHLRESKRHNTTVGGKSGVD</sequence>